<dbReference type="Pfam" id="PF06761">
    <property type="entry name" value="IcmF-related"/>
    <property type="match status" value="1"/>
</dbReference>
<evidence type="ECO:0000313" key="5">
    <source>
        <dbReference type="EMBL" id="OQS32962.1"/>
    </source>
</evidence>
<feature type="domain" description="IcmF-related" evidence="3">
    <location>
        <begin position="456"/>
        <end position="758"/>
    </location>
</feature>
<reference evidence="5 6" key="1">
    <citation type="submission" date="2017-02" db="EMBL/GenBank/DDBJ databases">
        <title>Chromobacterium haemolyticum H5244.</title>
        <authorList>
            <person name="Gulvik C.A."/>
        </authorList>
    </citation>
    <scope>NUCLEOTIDE SEQUENCE [LARGE SCALE GENOMIC DNA]</scope>
    <source>
        <strain evidence="5 6">H5244</strain>
    </source>
</reference>
<feature type="domain" description="Type VI secretion system component TssM1 N-terminal" evidence="4">
    <location>
        <begin position="170"/>
        <end position="405"/>
    </location>
</feature>
<feature type="transmembrane region" description="Helical" evidence="1">
    <location>
        <begin position="17"/>
        <end position="37"/>
    </location>
</feature>
<comment type="caution">
    <text evidence="5">The sequence shown here is derived from an EMBL/GenBank/DDBJ whole genome shotgun (WGS) entry which is preliminary data.</text>
</comment>
<feature type="transmembrane region" description="Helical" evidence="1">
    <location>
        <begin position="404"/>
        <end position="424"/>
    </location>
</feature>
<dbReference type="CDD" id="cd00882">
    <property type="entry name" value="Ras_like_GTPase"/>
    <property type="match status" value="1"/>
</dbReference>
<evidence type="ECO:0000256" key="1">
    <source>
        <dbReference type="SAM" id="Phobius"/>
    </source>
</evidence>
<gene>
    <name evidence="5" type="ORF">B0T45_21030</name>
</gene>
<dbReference type="EMBL" id="MUKV01000042">
    <property type="protein sequence ID" value="OQS32962.1"/>
    <property type="molecule type" value="Genomic_DNA"/>
</dbReference>
<dbReference type="PANTHER" id="PTHR36153">
    <property type="entry name" value="INNER MEMBRANE PROTEIN-RELATED"/>
    <property type="match status" value="1"/>
</dbReference>
<name>A0A1W0CE31_9NEIS</name>
<dbReference type="SUPFAM" id="SSF52540">
    <property type="entry name" value="P-loop containing nucleoside triphosphate hydrolases"/>
    <property type="match status" value="1"/>
</dbReference>
<dbReference type="Pfam" id="PF06744">
    <property type="entry name" value="IcmF_C"/>
    <property type="match status" value="1"/>
</dbReference>
<dbReference type="InterPro" id="IPR027417">
    <property type="entry name" value="P-loop_NTPase"/>
</dbReference>
<dbReference type="RefSeq" id="WP_081556816.1">
    <property type="nucleotide sequence ID" value="NZ_MUKV01000042.1"/>
</dbReference>
<evidence type="ECO:0000259" key="4">
    <source>
        <dbReference type="Pfam" id="PF14331"/>
    </source>
</evidence>
<dbReference type="InterPro" id="IPR009612">
    <property type="entry name" value="IcmF-rel"/>
</dbReference>
<protein>
    <recommendedName>
        <fullName evidence="7">Type VI secretion system membrane subunit TssM</fullName>
    </recommendedName>
</protein>
<accession>A0A1W0CE31</accession>
<dbReference type="PANTHER" id="PTHR36153:SF1">
    <property type="entry name" value="TYPE VI SECRETION SYSTEM COMPONENT TSSM1"/>
    <property type="match status" value="1"/>
</dbReference>
<evidence type="ECO:0000259" key="2">
    <source>
        <dbReference type="Pfam" id="PF06744"/>
    </source>
</evidence>
<dbReference type="Proteomes" id="UP000192721">
    <property type="component" value="Unassembled WGS sequence"/>
</dbReference>
<dbReference type="InterPro" id="IPR010623">
    <property type="entry name" value="IcmF_C"/>
</dbReference>
<sequence length="1091" mass="122681">MIGRVLALSSLLGRPPVIYLAILIILSLLLWFFGPAIAFNGQIFLRPVWLRGGLIVFFSLLWLAIFSWQYWRQRQLGSPTDVEQWQVWKQFIQRHTRAVQAAVRASASYDKSRRRPCYLLLGECGAGKSSLLQAAGLSLQAIEAPDTDYAAFQAWISEEATWLEITVAADSIAWSILLEQLRRQQRFNPVCGIILVLATTQMIDDPDSLAQQAQLCRQQIHSLKQALRRHLPLYLVVNQLDRLDGFTSYFASLGQVQREQCWSINFPESIQTDSTRGLMLLEQESKLIEQKLQAGLIESMQQHNDQQQQALYAFPYQFVRLAEVTQSFCCRAFSASHYLSPTLWRGVWFCAAQPAASEHHFSSERTRQSGYFVGDFLTKQLPAELGLARSSMGWTRYRHHCGKILLGLCLLFLITMSSALLHAWQTTRQDLRQTMQTGKMLAEKSQTSPTTLAAALPLLASARQLPAGCLPQEQQVAGWWRRWGLGQGEPLCAQSLALYQRLLHSSVQQAIIHQLETDLQRARFLPPEQLSTSLHVYLMLARQLPWDAHNFTLWGRAWSESRLELTTAEQNELFSHVQALAELSGSAPAISTDARLIQLAQVQLAQTPPAQQLYSIIKQQLLADTLPPLDLVQGTGAEVLNLLQLKSGQSLQRALPGLFTHQGYLHLLQLLDDQNGLSKTLGVSMLFDLHSPQHMPQALRAAALQLYFADYIRQWERLLGDISLLPAQDLAQSSQLLSRLAAPASPLRKLLLLAARETALVGLAPAADEQARVVDRHFEYLQAFAKAPDNSTLGKAIEGIQELGGFLSATEQARKAGLPPPPDTIVQKVAQLASDQNLPLHGLLKAISQQSQQQVQLSNYDRLNLLWQSQILPFCRQAIVDRYPFKLREQKEVTAFDFGYFFAHGGLLDEFFQRHFQSIVDVTKPRWLFHDGADPGVASVSLDMFQRAAHIRDSYFPTGGKQPSFRFQLKPLQLPPTIQELSVDVDGVNLLAKRDNFGPPVLFQLGSVKGGGEISLRYQDEKGSRTTAYQGNWSIFRFLDTGDLQPTSQPERFLVDLDLGGQPARIELLAHSVRNPFRRELLTSFRCVDKL</sequence>
<evidence type="ECO:0008006" key="7">
    <source>
        <dbReference type="Google" id="ProtNLM"/>
    </source>
</evidence>
<evidence type="ECO:0000259" key="3">
    <source>
        <dbReference type="Pfam" id="PF06761"/>
    </source>
</evidence>
<keyword evidence="1" id="KW-0472">Membrane</keyword>
<dbReference type="InterPro" id="IPR053156">
    <property type="entry name" value="T6SS_TssM-like"/>
</dbReference>
<keyword evidence="1" id="KW-1133">Transmembrane helix</keyword>
<organism evidence="5 6">
    <name type="scientific">Chromobacterium haemolyticum</name>
    <dbReference type="NCBI Taxonomy" id="394935"/>
    <lineage>
        <taxon>Bacteria</taxon>
        <taxon>Pseudomonadati</taxon>
        <taxon>Pseudomonadota</taxon>
        <taxon>Betaproteobacteria</taxon>
        <taxon>Neisseriales</taxon>
        <taxon>Chromobacteriaceae</taxon>
        <taxon>Chromobacterium</taxon>
    </lineage>
</organism>
<dbReference type="Pfam" id="PF14331">
    <property type="entry name" value="IcmF-related_N"/>
    <property type="match status" value="1"/>
</dbReference>
<keyword evidence="1" id="KW-0812">Transmembrane</keyword>
<dbReference type="AlphaFoldDB" id="A0A1W0CE31"/>
<feature type="transmembrane region" description="Helical" evidence="1">
    <location>
        <begin position="49"/>
        <end position="68"/>
    </location>
</feature>
<dbReference type="InterPro" id="IPR025743">
    <property type="entry name" value="TssM1_N"/>
</dbReference>
<evidence type="ECO:0000313" key="6">
    <source>
        <dbReference type="Proteomes" id="UP000192721"/>
    </source>
</evidence>
<feature type="domain" description="Type VI secretion system IcmF C-terminal" evidence="2">
    <location>
        <begin position="967"/>
        <end position="1071"/>
    </location>
</feature>
<proteinExistence type="predicted"/>